<comment type="caution">
    <text evidence="1">The sequence shown here is derived from an EMBL/GenBank/DDBJ whole genome shotgun (WGS) entry which is preliminary data.</text>
</comment>
<name>A0A4R5DQI3_9BACT</name>
<dbReference type="Proteomes" id="UP000294850">
    <property type="component" value="Unassembled WGS sequence"/>
</dbReference>
<dbReference type="OrthoDB" id="883593at2"/>
<evidence type="ECO:0000313" key="1">
    <source>
        <dbReference type="EMBL" id="TDE16529.1"/>
    </source>
</evidence>
<evidence type="ECO:0000313" key="2">
    <source>
        <dbReference type="Proteomes" id="UP000294850"/>
    </source>
</evidence>
<organism evidence="1 2">
    <name type="scientific">Dyadobacter psychrotolerans</name>
    <dbReference type="NCBI Taxonomy" id="2541721"/>
    <lineage>
        <taxon>Bacteria</taxon>
        <taxon>Pseudomonadati</taxon>
        <taxon>Bacteroidota</taxon>
        <taxon>Cytophagia</taxon>
        <taxon>Cytophagales</taxon>
        <taxon>Spirosomataceae</taxon>
        <taxon>Dyadobacter</taxon>
    </lineage>
</organism>
<dbReference type="AlphaFoldDB" id="A0A4R5DQI3"/>
<dbReference type="EMBL" id="SMFL01000003">
    <property type="protein sequence ID" value="TDE16529.1"/>
    <property type="molecule type" value="Genomic_DNA"/>
</dbReference>
<gene>
    <name evidence="1" type="ORF">E0F88_09840</name>
</gene>
<protein>
    <recommendedName>
        <fullName evidence="3">TonB C-terminal domain-containing protein</fullName>
    </recommendedName>
</protein>
<reference evidence="1 2" key="1">
    <citation type="submission" date="2019-03" db="EMBL/GenBank/DDBJ databases">
        <title>Dyadobacter AR-3-6 sp. nov., isolated from arctic soil.</title>
        <authorList>
            <person name="Chaudhary D.K."/>
        </authorList>
    </citation>
    <scope>NUCLEOTIDE SEQUENCE [LARGE SCALE GENOMIC DNA]</scope>
    <source>
        <strain evidence="1 2">AR-3-6</strain>
    </source>
</reference>
<proteinExistence type="predicted"/>
<dbReference type="RefSeq" id="WP_131958062.1">
    <property type="nucleotide sequence ID" value="NZ_SMFL01000003.1"/>
</dbReference>
<sequence length="161" mass="19013">MKFVLLLFFLPLPVSGWCQNYILPYGEYMDTTMQINPKCHQVYPVFYYQVKTKYPVSTMTLLADVKTFMQMRGSKYAGTGYITLRFLVDCEGIIHKIRVLQTDDNYQSYRFDKKLVNDLNDYIHTLDRWEKGLSAYQLENVNYIAYLSFKIKNGEVVNVIH</sequence>
<accession>A0A4R5DQI3</accession>
<keyword evidence="2" id="KW-1185">Reference proteome</keyword>
<evidence type="ECO:0008006" key="3">
    <source>
        <dbReference type="Google" id="ProtNLM"/>
    </source>
</evidence>